<evidence type="ECO:0000313" key="3">
    <source>
        <dbReference type="EMBL" id="GLY75989.1"/>
    </source>
</evidence>
<keyword evidence="1" id="KW-0238">DNA-binding</keyword>
<dbReference type="PROSITE" id="PS50937">
    <property type="entry name" value="HTH_MERR_2"/>
    <property type="match status" value="1"/>
</dbReference>
<dbReference type="Proteomes" id="UP001165135">
    <property type="component" value="Unassembled WGS sequence"/>
</dbReference>
<evidence type="ECO:0000259" key="2">
    <source>
        <dbReference type="PROSITE" id="PS50937"/>
    </source>
</evidence>
<dbReference type="InterPro" id="IPR047057">
    <property type="entry name" value="MerR_fam"/>
</dbReference>
<dbReference type="GO" id="GO:0003700">
    <property type="term" value="F:DNA-binding transcription factor activity"/>
    <property type="evidence" value="ECO:0007669"/>
    <property type="project" value="InterPro"/>
</dbReference>
<dbReference type="InterPro" id="IPR009061">
    <property type="entry name" value="DNA-bd_dom_put_sf"/>
</dbReference>
<dbReference type="Pfam" id="PF13411">
    <property type="entry name" value="MerR_1"/>
    <property type="match status" value="1"/>
</dbReference>
<feature type="domain" description="HTH merR-type" evidence="2">
    <location>
        <begin position="9"/>
        <end position="83"/>
    </location>
</feature>
<dbReference type="InterPro" id="IPR000551">
    <property type="entry name" value="MerR-type_HTH_dom"/>
</dbReference>
<evidence type="ECO:0000256" key="1">
    <source>
        <dbReference type="ARBA" id="ARBA00023125"/>
    </source>
</evidence>
<accession>A0A9W6RI61</accession>
<dbReference type="GO" id="GO:0003677">
    <property type="term" value="F:DNA binding"/>
    <property type="evidence" value="ECO:0007669"/>
    <property type="project" value="UniProtKB-KW"/>
</dbReference>
<evidence type="ECO:0000313" key="4">
    <source>
        <dbReference type="Proteomes" id="UP001165135"/>
    </source>
</evidence>
<dbReference type="SUPFAM" id="SSF46955">
    <property type="entry name" value="Putative DNA-binding domain"/>
    <property type="match status" value="1"/>
</dbReference>
<dbReference type="PANTHER" id="PTHR30204:SF89">
    <property type="entry name" value="HTH MERR-TYPE DOMAIN-CONTAINING PROTEIN"/>
    <property type="match status" value="1"/>
</dbReference>
<gene>
    <name evidence="3" type="ORF">Airi01_042560</name>
</gene>
<name>A0A9W6RI61_9ACTN</name>
<dbReference type="EMBL" id="BSTJ01000005">
    <property type="protein sequence ID" value="GLY75989.1"/>
    <property type="molecule type" value="Genomic_DNA"/>
</dbReference>
<organism evidence="3 4">
    <name type="scientific">Actinoallomurus iriomotensis</name>
    <dbReference type="NCBI Taxonomy" id="478107"/>
    <lineage>
        <taxon>Bacteria</taxon>
        <taxon>Bacillati</taxon>
        <taxon>Actinomycetota</taxon>
        <taxon>Actinomycetes</taxon>
        <taxon>Streptosporangiales</taxon>
        <taxon>Thermomonosporaceae</taxon>
        <taxon>Actinoallomurus</taxon>
    </lineage>
</organism>
<proteinExistence type="predicted"/>
<protein>
    <submittedName>
        <fullName evidence="3">MerR family transcriptional regulator</fullName>
    </submittedName>
</protein>
<dbReference type="SMART" id="SM00422">
    <property type="entry name" value="HTH_MERR"/>
    <property type="match status" value="1"/>
</dbReference>
<dbReference type="Gene3D" id="1.10.1660.10">
    <property type="match status" value="1"/>
</dbReference>
<dbReference type="PANTHER" id="PTHR30204">
    <property type="entry name" value="REDOX-CYCLING DRUG-SENSING TRANSCRIPTIONAL ACTIVATOR SOXR"/>
    <property type="match status" value="1"/>
</dbReference>
<reference evidence="3" key="1">
    <citation type="submission" date="2023-03" db="EMBL/GenBank/DDBJ databases">
        <title>Actinoallomurus iriomotensis NBRC 103681.</title>
        <authorList>
            <person name="Ichikawa N."/>
            <person name="Sato H."/>
            <person name="Tonouchi N."/>
        </authorList>
    </citation>
    <scope>NUCLEOTIDE SEQUENCE</scope>
    <source>
        <strain evidence="3">NBRC 103681</strain>
    </source>
</reference>
<dbReference type="CDD" id="cd00592">
    <property type="entry name" value="HTH_MerR-like"/>
    <property type="match status" value="1"/>
</dbReference>
<sequence>MSGSAARATMTIGEVLGLLSAEFPDVTVSKIRFLESEGLIEPERSPSGYRKFAPADVERLRFILAAQRDHYLPLRVIKEHLDAVDRGQNPPPLGEHRRAPRGLVATDSVHEDSGDVRLTRRQLLDATGVDPEVLGELEEFGLVSRVSGQYDGDALTVARAAAALRSFGFEPRHLRAVKAAADREVGLIEAAVAPTLRQRSPGAHARAAETAKEIASLSLKLHAALVSTGLRATLEP</sequence>
<dbReference type="AlphaFoldDB" id="A0A9W6RI61"/>
<dbReference type="RefSeq" id="WP_285623718.1">
    <property type="nucleotide sequence ID" value="NZ_BSTJ01000005.1"/>
</dbReference>
<comment type="caution">
    <text evidence="3">The sequence shown here is derived from an EMBL/GenBank/DDBJ whole genome shotgun (WGS) entry which is preliminary data.</text>
</comment>